<feature type="binding site" evidence="9">
    <location>
        <begin position="291"/>
        <end position="294"/>
    </location>
    <ligand>
        <name>GTP</name>
        <dbReference type="ChEBI" id="CHEBI:37565"/>
    </ligand>
</feature>
<dbReference type="Gene3D" id="1.10.400.10">
    <property type="entry name" value="GI Alpha 1, domain 2-like"/>
    <property type="match status" value="1"/>
</dbReference>
<comment type="subcellular location">
    <subcellularLocation>
        <location evidence="11">Cell membrane</location>
    </subcellularLocation>
</comment>
<name>A0A8S3YPG2_9EUPU</name>
<comment type="function">
    <text evidence="11">Guanine nucleotide-binding proteins (G proteins) function as transducers in numerous signaling pathways controlled by G protein-coupled receptors (GPCRs).</text>
</comment>
<dbReference type="OrthoDB" id="5817230at2759"/>
<dbReference type="InterPro" id="IPR011025">
    <property type="entry name" value="GproteinA_insert"/>
</dbReference>
<evidence type="ECO:0000256" key="10">
    <source>
        <dbReference type="PIRSR" id="PIRSR601019-2"/>
    </source>
</evidence>
<comment type="function">
    <text evidence="1">Guanine nucleotide-binding proteins (G proteins) are involved as modulators or transducers in various transmembrane signaling systems.</text>
</comment>
<evidence type="ECO:0000256" key="5">
    <source>
        <dbReference type="ARBA" id="ARBA00022741"/>
    </source>
</evidence>
<keyword evidence="13" id="KW-1185">Reference proteome</keyword>
<feature type="binding site" evidence="9">
    <location>
        <begin position="193"/>
        <end position="199"/>
    </location>
    <ligand>
        <name>GTP</name>
        <dbReference type="ChEBI" id="CHEBI:37565"/>
    </ligand>
</feature>
<dbReference type="GO" id="GO:0046872">
    <property type="term" value="F:metal ion binding"/>
    <property type="evidence" value="ECO:0007669"/>
    <property type="project" value="UniProtKB-UniRule"/>
</dbReference>
<dbReference type="FunFam" id="1.10.400.10:FF:000010">
    <property type="entry name" value="Guanine nucleotide-binding protein alpha-13 subunit"/>
    <property type="match status" value="1"/>
</dbReference>
<evidence type="ECO:0000313" key="13">
    <source>
        <dbReference type="Proteomes" id="UP000678393"/>
    </source>
</evidence>
<sequence>MQDAVMACFSGCVPEREAASLYDSPEEAKQARQRDKELTKVLNKEHKEDMRRIKLLLLGTGESGKSTITKQLKIIHVNGYCLKERLEKISDIVRNVRESMLAILVAMQQLSINLQKESNKASAEFLLAEAAEHKVEASEEFWDHCEKLWADQGVQACFMRSHEYQLFDCAKYFLDKISQLRDPSYAPPDQDILRCRAITTSIQHIEFDVPDAGQQVRFSLYDVGGQRGERKKWIQVFDSVVAILYLGDTSSFDQTLREDPRRNRLIESLEIFQQVWNNRFLRPVSILLFLNKIDILADKIARGRSITDFLAQYPNRFPEYSTFSPTANEKSEFLEAFPCGHNAASKKRGRLSSRPDINPEVTKTAVYIKHLYMKIVTGELSVGSGVQGHDRTWHQNHSCEYFYTCAVDTNNVKIVLEGCRTLIIRKHLERFGII</sequence>
<comment type="similarity">
    <text evidence="2 11">Belongs to the G-alpha family. G(s) subfamily.</text>
</comment>
<keyword evidence="11" id="KW-1003">Cell membrane</keyword>
<dbReference type="GO" id="GO:0005737">
    <property type="term" value="C:cytoplasm"/>
    <property type="evidence" value="ECO:0007669"/>
    <property type="project" value="TreeGrafter"/>
</dbReference>
<evidence type="ECO:0000256" key="6">
    <source>
        <dbReference type="ARBA" id="ARBA00022842"/>
    </source>
</evidence>
<dbReference type="CDD" id="cd00066">
    <property type="entry name" value="G-alpha"/>
    <property type="match status" value="1"/>
</dbReference>
<dbReference type="GO" id="GO:0005834">
    <property type="term" value="C:heterotrimeric G-protein complex"/>
    <property type="evidence" value="ECO:0007669"/>
    <property type="project" value="UniProtKB-UniRule"/>
</dbReference>
<keyword evidence="8 11" id="KW-0807">Transducer</keyword>
<evidence type="ECO:0000313" key="12">
    <source>
        <dbReference type="EMBL" id="CAG5119077.1"/>
    </source>
</evidence>
<dbReference type="Gene3D" id="3.40.50.300">
    <property type="entry name" value="P-loop containing nucleotide triphosphate hydrolases"/>
    <property type="match status" value="1"/>
</dbReference>
<feature type="binding site" evidence="9">
    <location>
        <begin position="222"/>
        <end position="226"/>
    </location>
    <ligand>
        <name>GTP</name>
        <dbReference type="ChEBI" id="CHEBI:37565"/>
    </ligand>
</feature>
<organism evidence="12 13">
    <name type="scientific">Candidula unifasciata</name>
    <dbReference type="NCBI Taxonomy" id="100452"/>
    <lineage>
        <taxon>Eukaryota</taxon>
        <taxon>Metazoa</taxon>
        <taxon>Spiralia</taxon>
        <taxon>Lophotrochozoa</taxon>
        <taxon>Mollusca</taxon>
        <taxon>Gastropoda</taxon>
        <taxon>Heterobranchia</taxon>
        <taxon>Euthyneura</taxon>
        <taxon>Panpulmonata</taxon>
        <taxon>Eupulmonata</taxon>
        <taxon>Stylommatophora</taxon>
        <taxon>Helicina</taxon>
        <taxon>Helicoidea</taxon>
        <taxon>Geomitridae</taxon>
        <taxon>Candidula</taxon>
    </lineage>
</organism>
<dbReference type="PANTHER" id="PTHR10218:SF367">
    <property type="entry name" value="GUANINE NUCLEOTIDE-BINDING PROTEIN G(F) SUBUNIT ALPHA"/>
    <property type="match status" value="1"/>
</dbReference>
<evidence type="ECO:0000256" key="1">
    <source>
        <dbReference type="ARBA" id="ARBA00003069"/>
    </source>
</evidence>
<accession>A0A8S3YPG2</accession>
<keyword evidence="11" id="KW-0472">Membrane</keyword>
<dbReference type="Pfam" id="PF00503">
    <property type="entry name" value="G-alpha"/>
    <property type="match status" value="1"/>
</dbReference>
<dbReference type="SMART" id="SM00275">
    <property type="entry name" value="G_alpha"/>
    <property type="match status" value="1"/>
</dbReference>
<dbReference type="PANTHER" id="PTHR10218">
    <property type="entry name" value="GTP-BINDING PROTEIN ALPHA SUBUNIT"/>
    <property type="match status" value="1"/>
</dbReference>
<dbReference type="EMBL" id="CAJHNH020000652">
    <property type="protein sequence ID" value="CAG5119077.1"/>
    <property type="molecule type" value="Genomic_DNA"/>
</dbReference>
<protein>
    <recommendedName>
        <fullName evidence="11">Guanine nucleotide-binding protein G(s) subunit alpha</fullName>
    </recommendedName>
    <alternativeName>
        <fullName evidence="11">Adenylate cyclase-stimulating G alpha protein</fullName>
    </alternativeName>
</protein>
<evidence type="ECO:0000256" key="7">
    <source>
        <dbReference type="ARBA" id="ARBA00023134"/>
    </source>
</evidence>
<keyword evidence="6 10" id="KW-0460">Magnesium</keyword>
<dbReference type="AlphaFoldDB" id="A0A8S3YPG2"/>
<dbReference type="InterPro" id="IPR027417">
    <property type="entry name" value="P-loop_NTPase"/>
</dbReference>
<dbReference type="InterPro" id="IPR001019">
    <property type="entry name" value="Gprotein_alpha_su"/>
</dbReference>
<evidence type="ECO:0000256" key="4">
    <source>
        <dbReference type="ARBA" id="ARBA00022723"/>
    </source>
</evidence>
<keyword evidence="7 9" id="KW-0342">GTP-binding</keyword>
<reference evidence="12" key="1">
    <citation type="submission" date="2021-04" db="EMBL/GenBank/DDBJ databases">
        <authorList>
            <consortium name="Molecular Ecology Group"/>
        </authorList>
    </citation>
    <scope>NUCLEOTIDE SEQUENCE</scope>
</reference>
<feature type="binding site" evidence="9">
    <location>
        <begin position="62"/>
        <end position="67"/>
    </location>
    <ligand>
        <name>GTP</name>
        <dbReference type="ChEBI" id="CHEBI:37565"/>
    </ligand>
</feature>
<dbReference type="PRINTS" id="PR00443">
    <property type="entry name" value="GPROTEINAS"/>
</dbReference>
<evidence type="ECO:0000256" key="2">
    <source>
        <dbReference type="ARBA" id="ARBA00007172"/>
    </source>
</evidence>
<dbReference type="GO" id="GO:0007191">
    <property type="term" value="P:adenylate cyclase-activating dopamine receptor signaling pathway"/>
    <property type="evidence" value="ECO:0007669"/>
    <property type="project" value="TreeGrafter"/>
</dbReference>
<evidence type="ECO:0000256" key="9">
    <source>
        <dbReference type="PIRSR" id="PIRSR601019-1"/>
    </source>
</evidence>
<dbReference type="PRINTS" id="PR00318">
    <property type="entry name" value="GPROTEINA"/>
</dbReference>
<dbReference type="PROSITE" id="PS51882">
    <property type="entry name" value="G_ALPHA"/>
    <property type="match status" value="1"/>
</dbReference>
<dbReference type="Proteomes" id="UP000678393">
    <property type="component" value="Unassembled WGS sequence"/>
</dbReference>
<gene>
    <name evidence="12" type="ORF">CUNI_LOCUS4635</name>
</gene>
<evidence type="ECO:0000256" key="11">
    <source>
        <dbReference type="RuleBase" id="RU369121"/>
    </source>
</evidence>
<dbReference type="GO" id="GO:0007606">
    <property type="term" value="P:sensory perception of chemical stimulus"/>
    <property type="evidence" value="ECO:0007669"/>
    <property type="project" value="TreeGrafter"/>
</dbReference>
<dbReference type="SUPFAM" id="SSF52540">
    <property type="entry name" value="P-loop containing nucleoside triphosphate hydrolases"/>
    <property type="match status" value="1"/>
</dbReference>
<keyword evidence="4 10" id="KW-0479">Metal-binding</keyword>
<comment type="caution">
    <text evidence="12">The sequence shown here is derived from an EMBL/GenBank/DDBJ whole genome shotgun (WGS) entry which is preliminary data.</text>
</comment>
<dbReference type="GO" id="GO:0003924">
    <property type="term" value="F:GTPase activity"/>
    <property type="evidence" value="ECO:0007669"/>
    <property type="project" value="UniProtKB-UniRule"/>
</dbReference>
<evidence type="ECO:0000256" key="8">
    <source>
        <dbReference type="ARBA" id="ARBA00023224"/>
    </source>
</evidence>
<dbReference type="SUPFAM" id="SSF47895">
    <property type="entry name" value="Transducin (alpha subunit), insertion domain"/>
    <property type="match status" value="1"/>
</dbReference>
<keyword evidence="5 9" id="KW-0547">Nucleotide-binding</keyword>
<dbReference type="GO" id="GO:0001664">
    <property type="term" value="F:G protein-coupled receptor binding"/>
    <property type="evidence" value="ECO:0007669"/>
    <property type="project" value="TreeGrafter"/>
</dbReference>
<feature type="binding site" evidence="10">
    <location>
        <position position="66"/>
    </location>
    <ligand>
        <name>Mg(2+)</name>
        <dbReference type="ChEBI" id="CHEBI:18420"/>
    </ligand>
</feature>
<dbReference type="InterPro" id="IPR000367">
    <property type="entry name" value="Gprotein_alpha_S"/>
</dbReference>
<evidence type="ECO:0000256" key="3">
    <source>
        <dbReference type="ARBA" id="ARBA00011356"/>
    </source>
</evidence>
<dbReference type="GO" id="GO:0005525">
    <property type="term" value="F:GTP binding"/>
    <property type="evidence" value="ECO:0007669"/>
    <property type="project" value="UniProtKB-UniRule"/>
</dbReference>
<comment type="subunit">
    <text evidence="3 11">G proteins are composed of 3 units; alpha, beta and gamma. The alpha chain contains the guanine nucleotide binding site.</text>
</comment>
<proteinExistence type="inferred from homology"/>
<feature type="binding site" evidence="10">
    <location>
        <position position="199"/>
    </location>
    <ligand>
        <name>Mg(2+)</name>
        <dbReference type="ChEBI" id="CHEBI:18420"/>
    </ligand>
</feature>
<dbReference type="GO" id="GO:0031683">
    <property type="term" value="F:G-protein beta/gamma-subunit complex binding"/>
    <property type="evidence" value="ECO:0007669"/>
    <property type="project" value="UniProtKB-UniRule"/>
</dbReference>